<reference evidence="1" key="1">
    <citation type="submission" date="2014-05" db="EMBL/GenBank/DDBJ databases">
        <title>The genome and life-stage specific transcriptomes of Globodera pallida elucidate key aspects of plant parasitism by a cyst nematode.</title>
        <authorList>
            <person name="Cotton J.A."/>
            <person name="Lilley C.J."/>
            <person name="Jones L.M."/>
            <person name="Kikuchi T."/>
            <person name="Reid A.J."/>
            <person name="Thorpe P."/>
            <person name="Tsai I.J."/>
            <person name="Beasley H."/>
            <person name="Blok V."/>
            <person name="Cock P.J.A."/>
            <person name="Van den Akker S.E."/>
            <person name="Holroyd N."/>
            <person name="Hunt M."/>
            <person name="Mantelin S."/>
            <person name="Naghra H."/>
            <person name="Pain A."/>
            <person name="Palomares-Rius J.E."/>
            <person name="Zarowiecki M."/>
            <person name="Berriman M."/>
            <person name="Jones J.T."/>
            <person name="Urwin P.E."/>
        </authorList>
    </citation>
    <scope>NUCLEOTIDE SEQUENCE [LARGE SCALE GENOMIC DNA]</scope>
    <source>
        <strain evidence="1">Lindley</strain>
    </source>
</reference>
<name>A0A183CCR5_GLOPA</name>
<accession>A0A183CCR5</accession>
<keyword evidence="1" id="KW-1185">Reference proteome</keyword>
<organism evidence="1 2">
    <name type="scientific">Globodera pallida</name>
    <name type="common">Potato cyst nematode worm</name>
    <name type="synonym">Heterodera pallida</name>
    <dbReference type="NCBI Taxonomy" id="36090"/>
    <lineage>
        <taxon>Eukaryota</taxon>
        <taxon>Metazoa</taxon>
        <taxon>Ecdysozoa</taxon>
        <taxon>Nematoda</taxon>
        <taxon>Chromadorea</taxon>
        <taxon>Rhabditida</taxon>
        <taxon>Tylenchina</taxon>
        <taxon>Tylenchomorpha</taxon>
        <taxon>Tylenchoidea</taxon>
        <taxon>Heteroderidae</taxon>
        <taxon>Heteroderinae</taxon>
        <taxon>Globodera</taxon>
    </lineage>
</organism>
<evidence type="ECO:0000313" key="2">
    <source>
        <dbReference type="WBParaSite" id="GPLIN_001066700"/>
    </source>
</evidence>
<dbReference type="Proteomes" id="UP000050741">
    <property type="component" value="Unassembled WGS sequence"/>
</dbReference>
<evidence type="ECO:0000313" key="1">
    <source>
        <dbReference type="Proteomes" id="UP000050741"/>
    </source>
</evidence>
<sequence>METAYSDHLPFHYMALMMAKLTKSDQEKMMNIIIANLPAGEDMSEYNNSIAEYAARYTSKNTMFVGPAECQALAIYLNRHVALINSRHTSVTVFHPNFTQTEHNDITNEKYDQLWKLEDDPIVIWHDDDKKEMLESLREKTIVD</sequence>
<reference evidence="2" key="2">
    <citation type="submission" date="2016-06" db="UniProtKB">
        <authorList>
            <consortium name="WormBaseParasite"/>
        </authorList>
    </citation>
    <scope>IDENTIFICATION</scope>
</reference>
<protein>
    <submittedName>
        <fullName evidence="2">DUF1338 domain-containing protein</fullName>
    </submittedName>
</protein>
<proteinExistence type="predicted"/>
<dbReference type="AlphaFoldDB" id="A0A183CCR5"/>
<dbReference type="WBParaSite" id="GPLIN_001066700">
    <property type="protein sequence ID" value="GPLIN_001066700"/>
    <property type="gene ID" value="GPLIN_001066700"/>
</dbReference>